<protein>
    <submittedName>
        <fullName evidence="1">Uncharacterized protein</fullName>
    </submittedName>
</protein>
<dbReference type="AlphaFoldDB" id="A0A178TLU9"/>
<name>A0A178TLU9_9BACL</name>
<evidence type="ECO:0000313" key="2">
    <source>
        <dbReference type="Proteomes" id="UP000078336"/>
    </source>
</evidence>
<dbReference type="Proteomes" id="UP000078336">
    <property type="component" value="Unassembled WGS sequence"/>
</dbReference>
<organism evidence="1 2">
    <name type="scientific">Anoxybacillus flavithermus</name>
    <dbReference type="NCBI Taxonomy" id="33934"/>
    <lineage>
        <taxon>Bacteria</taxon>
        <taxon>Bacillati</taxon>
        <taxon>Bacillota</taxon>
        <taxon>Bacilli</taxon>
        <taxon>Bacillales</taxon>
        <taxon>Anoxybacillaceae</taxon>
        <taxon>Anoxybacillus</taxon>
    </lineage>
</organism>
<accession>A0A178TLU9</accession>
<dbReference type="PATRIC" id="fig|33934.7.peg.1719"/>
<gene>
    <name evidence="1" type="ORF">TAF16_0238</name>
</gene>
<proteinExistence type="predicted"/>
<evidence type="ECO:0000313" key="1">
    <source>
        <dbReference type="EMBL" id="OAO82618.1"/>
    </source>
</evidence>
<reference evidence="1 2" key="1">
    <citation type="submission" date="2016-03" db="EMBL/GenBank/DDBJ databases">
        <title>Spore heat resistance.</title>
        <authorList>
            <person name="Boekhorst J."/>
            <person name="Berendsen E.M."/>
            <person name="Wells-Bennik M.H."/>
            <person name="Kuipers O.P."/>
        </authorList>
    </citation>
    <scope>NUCLEOTIDE SEQUENCE [LARGE SCALE GENOMIC DNA]</scope>
    <source>
        <strain evidence="1 2">AF16</strain>
    </source>
</reference>
<dbReference type="EMBL" id="LUCQ01000018">
    <property type="protein sequence ID" value="OAO82618.1"/>
    <property type="molecule type" value="Genomic_DNA"/>
</dbReference>
<comment type="caution">
    <text evidence="1">The sequence shown here is derived from an EMBL/GenBank/DDBJ whole genome shotgun (WGS) entry which is preliminary data.</text>
</comment>
<keyword evidence="2" id="KW-1185">Reference proteome</keyword>
<sequence>MRYADDVVDFDESRYFDRDEKDFLRRMITRLINEKGWQEFKENYRFYLNEIVGLNIDWNNF</sequence>